<feature type="compositionally biased region" description="Polar residues" evidence="1">
    <location>
        <begin position="683"/>
        <end position="694"/>
    </location>
</feature>
<protein>
    <submittedName>
        <fullName evidence="2">Uncharacterized protein</fullName>
    </submittedName>
</protein>
<dbReference type="EMBL" id="JAQQWL010000008">
    <property type="protein sequence ID" value="KAK8061473.1"/>
    <property type="molecule type" value="Genomic_DNA"/>
</dbReference>
<feature type="region of interest" description="Disordered" evidence="1">
    <location>
        <begin position="1"/>
        <end position="21"/>
    </location>
</feature>
<feature type="compositionally biased region" description="Polar residues" evidence="1">
    <location>
        <begin position="796"/>
        <end position="814"/>
    </location>
</feature>
<gene>
    <name evidence="2" type="ORF">PG994_007839</name>
</gene>
<feature type="compositionally biased region" description="Polar residues" evidence="1">
    <location>
        <begin position="746"/>
        <end position="756"/>
    </location>
</feature>
<feature type="compositionally biased region" description="Polar residues" evidence="1">
    <location>
        <begin position="334"/>
        <end position="360"/>
    </location>
</feature>
<feature type="compositionally biased region" description="Low complexity" evidence="1">
    <location>
        <begin position="407"/>
        <end position="425"/>
    </location>
</feature>
<feature type="compositionally biased region" description="Low complexity" evidence="1">
    <location>
        <begin position="305"/>
        <end position="314"/>
    </location>
</feature>
<organism evidence="2 3">
    <name type="scientific">Apiospora phragmitis</name>
    <dbReference type="NCBI Taxonomy" id="2905665"/>
    <lineage>
        <taxon>Eukaryota</taxon>
        <taxon>Fungi</taxon>
        <taxon>Dikarya</taxon>
        <taxon>Ascomycota</taxon>
        <taxon>Pezizomycotina</taxon>
        <taxon>Sordariomycetes</taxon>
        <taxon>Xylariomycetidae</taxon>
        <taxon>Amphisphaeriales</taxon>
        <taxon>Apiosporaceae</taxon>
        <taxon>Apiospora</taxon>
    </lineage>
</organism>
<feature type="region of interest" description="Disordered" evidence="1">
    <location>
        <begin position="37"/>
        <end position="445"/>
    </location>
</feature>
<reference evidence="2 3" key="1">
    <citation type="submission" date="2023-01" db="EMBL/GenBank/DDBJ databases">
        <title>Analysis of 21 Apiospora genomes using comparative genomics revels a genus with tremendous synthesis potential of carbohydrate active enzymes and secondary metabolites.</title>
        <authorList>
            <person name="Sorensen T."/>
        </authorList>
    </citation>
    <scope>NUCLEOTIDE SEQUENCE [LARGE SCALE GENOMIC DNA]</scope>
    <source>
        <strain evidence="2 3">CBS 135458</strain>
    </source>
</reference>
<name>A0ABR1UUG4_9PEZI</name>
<dbReference type="GeneID" id="92092311"/>
<proteinExistence type="predicted"/>
<evidence type="ECO:0000313" key="3">
    <source>
        <dbReference type="Proteomes" id="UP001480595"/>
    </source>
</evidence>
<feature type="region of interest" description="Disordered" evidence="1">
    <location>
        <begin position="791"/>
        <end position="814"/>
    </location>
</feature>
<dbReference type="Proteomes" id="UP001480595">
    <property type="component" value="Unassembled WGS sequence"/>
</dbReference>
<feature type="compositionally biased region" description="Polar residues" evidence="1">
    <location>
        <begin position="367"/>
        <end position="376"/>
    </location>
</feature>
<evidence type="ECO:0000256" key="1">
    <source>
        <dbReference type="SAM" id="MobiDB-lite"/>
    </source>
</evidence>
<evidence type="ECO:0000313" key="2">
    <source>
        <dbReference type="EMBL" id="KAK8061473.1"/>
    </source>
</evidence>
<accession>A0ABR1UUG4</accession>
<feature type="region of interest" description="Disordered" evidence="1">
    <location>
        <begin position="662"/>
        <end position="766"/>
    </location>
</feature>
<sequence>MVKRSTPTHEPSSSPFDFPLDVLGQGKLPRRIFRVSDDQEKILSAPTSWEKTYSDNRKDWPMCPESQLPNVLLGEAAAVPTSPSGPRSYLVHEEDDDDSRPGTPISGWDSSPPPVTRLEPPEESDEQPFASQLPEAPVAMMQPASSPGDPKSRRDQSSLKQPFETQLPARSPLQVGPSISNVQKRPVFDNFPSSSPAADEELEIVQPAAYDRDMMPPPPHKAVELNPTPPSGQQVQVPSTFPEPPSSKSASELRKVKAAKKHRLLPLVDVKGLLMDDLPPTKPLITSGLRAPPPKARPQKYVPESSFSDETSSSIVPSTEHHKTLHTPSRDTNGRSPSKTLIRETQVSLGSKQSDKPSQSTKHKPTTSRSLPQIAQSPLSSSHDHPSSPLIRPLASTPQPAHKSLLPAPSSSVPVPGPNGDVSGPRPDDPVTQPVEQNGIRNQEHTYLKERLADVEKEMKQVKSTIAYYKAMAQFGNSSSAVHTAGGSRPAEIINPPPVPEEDAMVVDEVPQQREKVEKGAEQTLYDQYTNATPHIRTMRKKALATYQYDDFIRAWTEGFVPYVSEFGPEGSEEPFTAIEWYMETVDNASFQFRKGIVIRENLETVFEKHPKEAEEAWRHMRVAGPKRGPLPNSLPPAEPVLALPPTPAIGTAQLLEQALVQTEEDDETTNIANPIVPAERPQAQQQLRGSQSDPIDRTKTKARKPNSPAGSLRHSASEIFSRKRPAGDELVAASPKRTIGRALSGRQSEGSTPSATLPPLSGPWLGPTKYKDDEVKWQRSWNRFLAKKLRRKQESIANSSALPGGTPTSGQKE</sequence>
<dbReference type="RefSeq" id="XP_066714735.1">
    <property type="nucleotide sequence ID" value="XM_066859248.1"/>
</dbReference>
<comment type="caution">
    <text evidence="2">The sequence shown here is derived from an EMBL/GenBank/DDBJ whole genome shotgun (WGS) entry which is preliminary data.</text>
</comment>
<keyword evidence="3" id="KW-1185">Reference proteome</keyword>